<keyword evidence="3" id="KW-0862">Zinc</keyword>
<dbReference type="Pfam" id="PF02146">
    <property type="entry name" value="SIR2"/>
    <property type="match status" value="1"/>
</dbReference>
<feature type="binding site" evidence="3">
    <location>
        <position position="134"/>
    </location>
    <ligand>
        <name>Zn(2+)</name>
        <dbReference type="ChEBI" id="CHEBI:29105"/>
    </ligand>
</feature>
<evidence type="ECO:0000256" key="3">
    <source>
        <dbReference type="PROSITE-ProRule" id="PRU00236"/>
    </source>
</evidence>
<evidence type="ECO:0000313" key="5">
    <source>
        <dbReference type="EMBL" id="RZN70147.1"/>
    </source>
</evidence>
<evidence type="ECO:0000256" key="1">
    <source>
        <dbReference type="ARBA" id="ARBA00022679"/>
    </source>
</evidence>
<comment type="caution">
    <text evidence="5">The sequence shown here is derived from an EMBL/GenBank/DDBJ whole genome shotgun (WGS) entry which is preliminary data.</text>
</comment>
<keyword evidence="3" id="KW-0479">Metal-binding</keyword>
<dbReference type="EMBL" id="RXIL01000061">
    <property type="protein sequence ID" value="RZN70147.1"/>
    <property type="molecule type" value="Genomic_DNA"/>
</dbReference>
<dbReference type="InterPro" id="IPR026591">
    <property type="entry name" value="Sirtuin_cat_small_dom_sf"/>
</dbReference>
<dbReference type="GO" id="GO:0017136">
    <property type="term" value="F:histone deacetylase activity, NAD-dependent"/>
    <property type="evidence" value="ECO:0007669"/>
    <property type="project" value="TreeGrafter"/>
</dbReference>
<evidence type="ECO:0000256" key="2">
    <source>
        <dbReference type="ARBA" id="ARBA00023027"/>
    </source>
</evidence>
<protein>
    <submittedName>
        <fullName evidence="5">NAD-dependent deacylase</fullName>
    </submittedName>
</protein>
<evidence type="ECO:0000313" key="6">
    <source>
        <dbReference type="Proteomes" id="UP000320766"/>
    </source>
</evidence>
<dbReference type="InterPro" id="IPR026590">
    <property type="entry name" value="Ssirtuin_cat_dom"/>
</dbReference>
<dbReference type="InterPro" id="IPR050134">
    <property type="entry name" value="NAD-dep_sirtuin_deacylases"/>
</dbReference>
<dbReference type="PROSITE" id="PS50305">
    <property type="entry name" value="SIRTUIN"/>
    <property type="match status" value="1"/>
</dbReference>
<evidence type="ECO:0000259" key="4">
    <source>
        <dbReference type="PROSITE" id="PS50305"/>
    </source>
</evidence>
<keyword evidence="1" id="KW-0808">Transferase</keyword>
<feature type="domain" description="Deacetylase sirtuin-type" evidence="4">
    <location>
        <begin position="1"/>
        <end position="255"/>
    </location>
</feature>
<sequence>MESKIRRVAELISESGLTISLSGAGMSTESGIPDFRSPGTGIWEKIDPVKFGSINSFLAGFDLKEIMKLAEGMDISKIFTAEPNEGHKALAELEEMGKLECIVTQNIDMLHHRAGNRNVIEIHGSIRTSSCMYCGKKMEFEEFLAMAMEQQRIPPICECGGIIKPDVVFFGEMLPQDALSRSMEYARKCDLFLSVGSSLVVYPAANLPPLAKKSGAKLVIINIQRTPYDGIADVVIHEKVGEVLPKIVAEVKRMM</sequence>
<gene>
    <name evidence="5" type="ORF">EF807_03740</name>
</gene>
<dbReference type="NCBIfam" id="NF001753">
    <property type="entry name" value="PRK00481.1-3"/>
    <property type="match status" value="1"/>
</dbReference>
<dbReference type="GO" id="GO:0070403">
    <property type="term" value="F:NAD+ binding"/>
    <property type="evidence" value="ECO:0007669"/>
    <property type="project" value="InterPro"/>
</dbReference>
<feature type="binding site" evidence="3">
    <location>
        <position position="157"/>
    </location>
    <ligand>
        <name>Zn(2+)</name>
        <dbReference type="ChEBI" id="CHEBI:29105"/>
    </ligand>
</feature>
<feature type="active site" description="Proton acceptor" evidence="3">
    <location>
        <position position="123"/>
    </location>
</feature>
<dbReference type="GO" id="GO:0046872">
    <property type="term" value="F:metal ion binding"/>
    <property type="evidence" value="ECO:0007669"/>
    <property type="project" value="UniProtKB-KW"/>
</dbReference>
<dbReference type="CDD" id="cd01407">
    <property type="entry name" value="SIR2-fam"/>
    <property type="match status" value="1"/>
</dbReference>
<feature type="binding site" evidence="3">
    <location>
        <position position="159"/>
    </location>
    <ligand>
        <name>Zn(2+)</name>
        <dbReference type="ChEBI" id="CHEBI:29105"/>
    </ligand>
</feature>
<dbReference type="SUPFAM" id="SSF52467">
    <property type="entry name" value="DHS-like NAD/FAD-binding domain"/>
    <property type="match status" value="1"/>
</dbReference>
<dbReference type="Gene3D" id="3.40.50.1220">
    <property type="entry name" value="TPP-binding domain"/>
    <property type="match status" value="1"/>
</dbReference>
<keyword evidence="2" id="KW-0520">NAD</keyword>
<dbReference type="InterPro" id="IPR003000">
    <property type="entry name" value="Sirtuin"/>
</dbReference>
<proteinExistence type="predicted"/>
<organism evidence="5 6">
    <name type="scientific">Candidatus Methanolliviera hydrocarbonicum</name>
    <dbReference type="NCBI Taxonomy" id="2491085"/>
    <lineage>
        <taxon>Archaea</taxon>
        <taxon>Methanobacteriati</taxon>
        <taxon>Methanobacteriota</taxon>
        <taxon>Candidatus Methanoliparia</taxon>
        <taxon>Candidatus Methanoliparales</taxon>
        <taxon>Candidatus Methanollivieraceae</taxon>
        <taxon>Candidatus Methanolliviera</taxon>
    </lineage>
</organism>
<dbReference type="PANTHER" id="PTHR11085:SF11">
    <property type="entry name" value="NAD-DEPENDENT PROTEIN DEACETYLASE"/>
    <property type="match status" value="1"/>
</dbReference>
<dbReference type="AlphaFoldDB" id="A0A520KX45"/>
<name>A0A520KX45_9EURY</name>
<dbReference type="Gene3D" id="3.30.1600.10">
    <property type="entry name" value="SIR2/SIRT2 'Small Domain"/>
    <property type="match status" value="1"/>
</dbReference>
<reference evidence="5 6" key="1">
    <citation type="journal article" date="2019" name="Nat. Microbiol.">
        <title>Wide diversity of methane and short-chain alkane metabolisms in uncultured archaea.</title>
        <authorList>
            <person name="Borrel G."/>
            <person name="Adam P.S."/>
            <person name="McKay L.J."/>
            <person name="Chen L.X."/>
            <person name="Sierra-Garcia I.N."/>
            <person name="Sieber C.M."/>
            <person name="Letourneur Q."/>
            <person name="Ghozlane A."/>
            <person name="Andersen G.L."/>
            <person name="Li W.J."/>
            <person name="Hallam S.J."/>
            <person name="Muyzer G."/>
            <person name="de Oliveira V.M."/>
            <person name="Inskeep W.P."/>
            <person name="Banfield J.F."/>
            <person name="Gribaldo S."/>
        </authorList>
    </citation>
    <scope>NUCLEOTIDE SEQUENCE [LARGE SCALE GENOMIC DNA]</scope>
    <source>
        <strain evidence="5">NM1b</strain>
    </source>
</reference>
<dbReference type="InterPro" id="IPR029035">
    <property type="entry name" value="DHS-like_NAD/FAD-binding_dom"/>
</dbReference>
<accession>A0A520KX45</accession>
<dbReference type="PANTHER" id="PTHR11085">
    <property type="entry name" value="NAD-DEPENDENT PROTEIN DEACYLASE SIRTUIN-5, MITOCHONDRIAL-RELATED"/>
    <property type="match status" value="1"/>
</dbReference>
<feature type="binding site" evidence="3">
    <location>
        <position position="131"/>
    </location>
    <ligand>
        <name>Zn(2+)</name>
        <dbReference type="ChEBI" id="CHEBI:29105"/>
    </ligand>
</feature>
<dbReference type="Proteomes" id="UP000320766">
    <property type="component" value="Unassembled WGS sequence"/>
</dbReference>